<evidence type="ECO:0008006" key="3">
    <source>
        <dbReference type="Google" id="ProtNLM"/>
    </source>
</evidence>
<proteinExistence type="predicted"/>
<evidence type="ECO:0000313" key="2">
    <source>
        <dbReference type="Proteomes" id="UP000586722"/>
    </source>
</evidence>
<keyword evidence="2" id="KW-1185">Reference proteome</keyword>
<gene>
    <name evidence="1" type="ORF">GWI72_13520</name>
</gene>
<accession>A0A7X5JAC3</accession>
<sequence>MSETAEILNLSSDLLGEAQRYAGDVAAFGLVVDGDNLAALVGVNPRTIRDLAQRGLVVKVGTDRYDLTKSLQGYASHLREMAAGRGDEASAIFLTAERARLAKEQADHAALKNAALRRELVPASEVAATWGGIVRQVRSRLLAVPARVRQGLAHLSARDVDVIDAEIRCALEELAEDD</sequence>
<organism evidence="1 2">
    <name type="scientific">Pannonibacter tanglangensis</name>
    <dbReference type="NCBI Taxonomy" id="2750084"/>
    <lineage>
        <taxon>Bacteria</taxon>
        <taxon>Pseudomonadati</taxon>
        <taxon>Pseudomonadota</taxon>
        <taxon>Alphaproteobacteria</taxon>
        <taxon>Hyphomicrobiales</taxon>
        <taxon>Stappiaceae</taxon>
        <taxon>Pannonibacter</taxon>
    </lineage>
</organism>
<name>A0A7X5JAC3_9HYPH</name>
<protein>
    <recommendedName>
        <fullName evidence="3">DNA packaging protein</fullName>
    </recommendedName>
</protein>
<comment type="caution">
    <text evidence="1">The sequence shown here is derived from an EMBL/GenBank/DDBJ whole genome shotgun (WGS) entry which is preliminary data.</text>
</comment>
<dbReference type="RefSeq" id="WP_161708915.1">
    <property type="nucleotide sequence ID" value="NZ_JAABLQ010000001.1"/>
</dbReference>
<dbReference type="Proteomes" id="UP000586722">
    <property type="component" value="Unassembled WGS sequence"/>
</dbReference>
<reference evidence="2" key="1">
    <citation type="submission" date="2020-01" db="EMBL/GenBank/DDBJ databases">
        <authorList>
            <person name="Fang Y."/>
            <person name="Sun R."/>
            <person name="Nie L."/>
            <person name="He J."/>
            <person name="Hao L."/>
            <person name="Wang L."/>
            <person name="Su S."/>
            <person name="Lv E."/>
            <person name="Zhang Z."/>
            <person name="Xie R."/>
            <person name="Liu H."/>
        </authorList>
    </citation>
    <scope>NUCLEOTIDE SEQUENCE [LARGE SCALE GENOMIC DNA]</scope>
    <source>
        <strain evidence="2">XCT-53</strain>
    </source>
</reference>
<dbReference type="AlphaFoldDB" id="A0A7X5JAC3"/>
<dbReference type="EMBL" id="JAABLQ010000001">
    <property type="protein sequence ID" value="NBN79291.1"/>
    <property type="molecule type" value="Genomic_DNA"/>
</dbReference>
<evidence type="ECO:0000313" key="1">
    <source>
        <dbReference type="EMBL" id="NBN79291.1"/>
    </source>
</evidence>